<dbReference type="GO" id="GO:0004386">
    <property type="term" value="F:helicase activity"/>
    <property type="evidence" value="ECO:0007669"/>
    <property type="project" value="UniProtKB-KW"/>
</dbReference>
<dbReference type="InterPro" id="IPR001650">
    <property type="entry name" value="Helicase_C-like"/>
</dbReference>
<keyword evidence="6" id="KW-0347">Helicase</keyword>
<accession>A0A4Z0RAJ3</accession>
<dbReference type="CDD" id="cd18012">
    <property type="entry name" value="DEXQc_arch_SWI2_SNF2"/>
    <property type="match status" value="1"/>
</dbReference>
<keyword evidence="6" id="KW-0067">ATP-binding</keyword>
<keyword evidence="2" id="KW-0862">Zinc</keyword>
<dbReference type="EMBL" id="SPQQ01000002">
    <property type="protein sequence ID" value="TGE39043.1"/>
    <property type="molecule type" value="Genomic_DNA"/>
</dbReference>
<reference evidence="6 7" key="1">
    <citation type="submission" date="2019-03" db="EMBL/GenBank/DDBJ databases">
        <title>Draft Genome Sequence of Desulfosporosinus fructosivorans Strain 63.6F, Isolated from Marine Sediment in the Baltic Sea.</title>
        <authorList>
            <person name="Hausmann B."/>
            <person name="Vandieken V."/>
            <person name="Pjevac P."/>
            <person name="Schreck K."/>
            <person name="Herbold C.W."/>
            <person name="Loy A."/>
        </authorList>
    </citation>
    <scope>NUCLEOTIDE SEQUENCE [LARGE SCALE GENOMIC DNA]</scope>
    <source>
        <strain evidence="6 7">63.6F</strain>
    </source>
</reference>
<dbReference type="PROSITE" id="PS51192">
    <property type="entry name" value="HELICASE_ATP_BIND_1"/>
    <property type="match status" value="1"/>
</dbReference>
<dbReference type="SUPFAM" id="SSF52540">
    <property type="entry name" value="P-loop containing nucleoside triphosphate hydrolases"/>
    <property type="match status" value="2"/>
</dbReference>
<dbReference type="PROSITE" id="PS51194">
    <property type="entry name" value="HELICASE_CTER"/>
    <property type="match status" value="1"/>
</dbReference>
<keyword evidence="6" id="KW-0547">Nucleotide-binding</keyword>
<feature type="domain" description="SWIM-type" evidence="3">
    <location>
        <begin position="55"/>
        <end position="95"/>
    </location>
</feature>
<evidence type="ECO:0000256" key="1">
    <source>
        <dbReference type="ARBA" id="ARBA00022801"/>
    </source>
</evidence>
<dbReference type="Pfam" id="PF08455">
    <property type="entry name" value="SNF2_assoc"/>
    <property type="match status" value="1"/>
</dbReference>
<dbReference type="InterPro" id="IPR000330">
    <property type="entry name" value="SNF2_N"/>
</dbReference>
<evidence type="ECO:0000313" key="7">
    <source>
        <dbReference type="Proteomes" id="UP000298460"/>
    </source>
</evidence>
<dbReference type="CDD" id="cd18793">
    <property type="entry name" value="SF2_C_SNF"/>
    <property type="match status" value="1"/>
</dbReference>
<dbReference type="InterPro" id="IPR014001">
    <property type="entry name" value="Helicase_ATP-bd"/>
</dbReference>
<dbReference type="Gene3D" id="3.40.50.10810">
    <property type="entry name" value="Tandem AAA-ATPase domain"/>
    <property type="match status" value="1"/>
</dbReference>
<dbReference type="SMART" id="SM00487">
    <property type="entry name" value="DEXDc"/>
    <property type="match status" value="1"/>
</dbReference>
<comment type="caution">
    <text evidence="6">The sequence shown here is derived from an EMBL/GenBank/DDBJ whole genome shotgun (WGS) entry which is preliminary data.</text>
</comment>
<dbReference type="RefSeq" id="WP_135545537.1">
    <property type="nucleotide sequence ID" value="NZ_SPQQ01000002.1"/>
</dbReference>
<sequence length="1081" mass="122735">MLRFNISEQIIQDLADNNLVYKKGFSYYTAGRVRNFVFAPDKGLVNANVIGGLRYAVQVAFENDSSVRSYRCSCPTFTDFPGACKHVIAVLKAAQQKLPTAWPDPVIPNRVVEDLLEVFSNHHQEIPQEEVTLVVELQIIPGRRVSAQIQLKLGLQRLYVVKDIEQFISSTTTGRSLEFGKQFTFEPSRQSFKEEDRALIAMLQEMVEQHTALMDMQGPFYTTSLLSQKSLPLSGYYLTKFLDALGDKVFLWCIGSAPLLPTQIVRRELPMEFTLQAQDQDLTLALESDEIPLQLTPDGSYYSYQENIYRASSAQKNLLPPILRALHKGSSTNLLIPSAQKELFASEALPLLGKLGQVSIDPTLEGKFSQETLQANIYFDRAKDMGITARLEFHYGDTIINPFASTRETTNNSADSTVILIRSVEEERKILNILEQADFIVSKGQIHLEDDDQIFEFTVTWLPQLRLLAELYYSDQFKVKVRTSTTFSGQVRLDETLNILEVSFQYSDIEQEELSDIFHSLQLKKKYHRLRDGSFLDLNQAELTSVAELLDYLDLDAKDLNNKLLNLPKYRAMYIDSFLRQADLPGVHRNKAFKQLVQSILEPQDGEFEIPAELQSVLRDYQKTGFKWLKTLASYGLGGILADDMGLGKTIQVLSFILSEKPNSHGPALVIAPTSLIYNWQEEAKKFTPTLQVLVVEGTPQERHILLSDMKEQWDLVVTSYPILRRDIDKFAEFKFSYCFLDEAQHTKNPQTLNAKSVQQIHAKGYFALTGTPIENSLSELWSLFNFIMPGYLLSHQEFRKKYEIPIIKGEDPKPLAELSRHANPFILRRLKKDVLKELPDKIETLMSAPLTEEQKKLYLAYLQEAKGKIAQEIVTVGYNRSHMKILAALTRLRQICCHPAMFLENYTGESGKMLLLQEILQDAIDSGHRVLLFSQFTTMLDIIQRHLTSEGIEYFYLSGLTKAADRLRMANAFNAGTGKVFLISLRAGGTGLNLTGADMVIHYDPWWNPAVEDQATDRAHRIGQKSAVQVIKLITQGTVEEKINALQAKKKTLIDSVIQPGETMLSKLSEQELRELFDLN</sequence>
<dbReference type="GO" id="GO:0016787">
    <property type="term" value="F:hydrolase activity"/>
    <property type="evidence" value="ECO:0007669"/>
    <property type="project" value="UniProtKB-KW"/>
</dbReference>
<keyword evidence="2" id="KW-0479">Metal-binding</keyword>
<dbReference type="AlphaFoldDB" id="A0A4Z0RAJ3"/>
<evidence type="ECO:0000259" key="3">
    <source>
        <dbReference type="PROSITE" id="PS50966"/>
    </source>
</evidence>
<keyword evidence="2" id="KW-0863">Zinc-finger</keyword>
<evidence type="ECO:0000313" key="6">
    <source>
        <dbReference type="EMBL" id="TGE39043.1"/>
    </source>
</evidence>
<proteinExistence type="predicted"/>
<keyword evidence="7" id="KW-1185">Reference proteome</keyword>
<dbReference type="PROSITE" id="PS50966">
    <property type="entry name" value="ZF_SWIM"/>
    <property type="match status" value="1"/>
</dbReference>
<dbReference type="Pfam" id="PF00176">
    <property type="entry name" value="SNF2-rel_dom"/>
    <property type="match status" value="1"/>
</dbReference>
<dbReference type="InterPro" id="IPR013663">
    <property type="entry name" value="Helicase_SWF/SNF/SWI_bac"/>
</dbReference>
<dbReference type="OrthoDB" id="9814088at2"/>
<dbReference type="GO" id="GO:0008270">
    <property type="term" value="F:zinc ion binding"/>
    <property type="evidence" value="ECO:0007669"/>
    <property type="project" value="UniProtKB-KW"/>
</dbReference>
<name>A0A4Z0RAJ3_9FIRM</name>
<dbReference type="InterPro" id="IPR027417">
    <property type="entry name" value="P-loop_NTPase"/>
</dbReference>
<feature type="domain" description="Helicase ATP-binding" evidence="4">
    <location>
        <begin position="630"/>
        <end position="791"/>
    </location>
</feature>
<dbReference type="InterPro" id="IPR007527">
    <property type="entry name" value="Znf_SWIM"/>
</dbReference>
<evidence type="ECO:0000259" key="5">
    <source>
        <dbReference type="PROSITE" id="PS51194"/>
    </source>
</evidence>
<organism evidence="6 7">
    <name type="scientific">Desulfosporosinus fructosivorans</name>
    <dbReference type="NCBI Taxonomy" id="2018669"/>
    <lineage>
        <taxon>Bacteria</taxon>
        <taxon>Bacillati</taxon>
        <taxon>Bacillota</taxon>
        <taxon>Clostridia</taxon>
        <taxon>Eubacteriales</taxon>
        <taxon>Desulfitobacteriaceae</taxon>
        <taxon>Desulfosporosinus</taxon>
    </lineage>
</organism>
<dbReference type="Pfam" id="PF04434">
    <property type="entry name" value="SWIM"/>
    <property type="match status" value="1"/>
</dbReference>
<gene>
    <name evidence="6" type="ORF">E4K67_06135</name>
</gene>
<keyword evidence="1" id="KW-0378">Hydrolase</keyword>
<dbReference type="FunFam" id="3.40.50.300:FF:000533">
    <property type="entry name" value="Helicase, Snf2 family"/>
    <property type="match status" value="1"/>
</dbReference>
<protein>
    <submittedName>
        <fullName evidence="6">Helicase</fullName>
    </submittedName>
</protein>
<feature type="domain" description="Helicase C-terminal" evidence="5">
    <location>
        <begin position="916"/>
        <end position="1070"/>
    </location>
</feature>
<dbReference type="Proteomes" id="UP000298460">
    <property type="component" value="Unassembled WGS sequence"/>
</dbReference>
<evidence type="ECO:0000259" key="4">
    <source>
        <dbReference type="PROSITE" id="PS51192"/>
    </source>
</evidence>
<dbReference type="SMART" id="SM00490">
    <property type="entry name" value="HELICc"/>
    <property type="match status" value="1"/>
</dbReference>
<evidence type="ECO:0000256" key="2">
    <source>
        <dbReference type="PROSITE-ProRule" id="PRU00325"/>
    </source>
</evidence>
<dbReference type="InterPro" id="IPR038718">
    <property type="entry name" value="SNF2-like_sf"/>
</dbReference>
<dbReference type="InterPro" id="IPR049730">
    <property type="entry name" value="SNF2/RAD54-like_C"/>
</dbReference>
<dbReference type="Pfam" id="PF00271">
    <property type="entry name" value="Helicase_C"/>
    <property type="match status" value="1"/>
</dbReference>
<dbReference type="Gene3D" id="3.40.50.300">
    <property type="entry name" value="P-loop containing nucleotide triphosphate hydrolases"/>
    <property type="match status" value="1"/>
</dbReference>
<dbReference type="PANTHER" id="PTHR10799">
    <property type="entry name" value="SNF2/RAD54 HELICASE FAMILY"/>
    <property type="match status" value="1"/>
</dbReference>
<dbReference type="GO" id="GO:0005524">
    <property type="term" value="F:ATP binding"/>
    <property type="evidence" value="ECO:0007669"/>
    <property type="project" value="InterPro"/>
</dbReference>